<keyword evidence="5" id="KW-1185">Reference proteome</keyword>
<dbReference type="Proteomes" id="UP001300383">
    <property type="component" value="Unassembled WGS sequence"/>
</dbReference>
<dbReference type="Gene3D" id="3.90.550.10">
    <property type="entry name" value="Spore Coat Polysaccharide Biosynthesis Protein SpsA, Chain A"/>
    <property type="match status" value="1"/>
</dbReference>
<proteinExistence type="predicted"/>
<dbReference type="EMBL" id="JASGBQ010000003">
    <property type="protein sequence ID" value="MDI9241549.1"/>
    <property type="molecule type" value="Genomic_DNA"/>
</dbReference>
<dbReference type="AlphaFoldDB" id="A0AAP4BBW5"/>
<evidence type="ECO:0000256" key="1">
    <source>
        <dbReference type="ARBA" id="ARBA00022676"/>
    </source>
</evidence>
<dbReference type="PANTHER" id="PTHR22916:SF51">
    <property type="entry name" value="GLYCOSYLTRANSFERASE EPSH-RELATED"/>
    <property type="match status" value="1"/>
</dbReference>
<protein>
    <submittedName>
        <fullName evidence="4">DUF1919 domain-containing protein</fullName>
    </submittedName>
</protein>
<evidence type="ECO:0000313" key="4">
    <source>
        <dbReference type="EMBL" id="MDI9241549.1"/>
    </source>
</evidence>
<feature type="domain" description="Glycosyltransferase 2-like" evidence="3">
    <location>
        <begin position="4"/>
        <end position="171"/>
    </location>
</feature>
<dbReference type="Pfam" id="PF00535">
    <property type="entry name" value="Glycos_transf_2"/>
    <property type="match status" value="1"/>
</dbReference>
<name>A0AAP4BBW5_9FIRM</name>
<sequence length="520" mass="61326">MRVTVIIPVYNAEKTLQRCVESILYGLERSIQVILVDDCSLDGSWEICQQLKREYSQINCIQNDRNRGVSYTRNQGLKKALGEYILFVDSDDWVSGKYVSTLLHMAEKQPNSLILCGFYFVNQMQGFKEIFLFDYGEKTKKLPICTTLFELKDKVHLQQLWNKIFRRDMIEKAHIRFDENQSMGEDFQFVLDYMQAAEIQECVVINQPLYYYIRWNENSLMSNFGAETWENAKMRFQQLCYLCGNTLEAKERYQKQIEQLQSNYIYHAMHSGKLTTQEKIETIKKLNANESAQKIYHRYKVTMTKESIKAGVYTVRQVLARGWGKFSRICRQKKIEKIRPQLRNRDITIISQNCIGGVFYHDMKLPFSSPTINLFIREPDFVRMVCNLEYYMNAELELFWGEEYPIGVLGGDVHIDFMHYHSCSEARESWERRKKRINWKNIVILATDRNGFTDEVFRQWKTVRYPKVLFTVNEAFKDESGTIVYSQYAEKNFVPDLIPNREFYKDGVVLSVVNHSSAGC</sequence>
<gene>
    <name evidence="4" type="ORF">QJ036_03535</name>
</gene>
<keyword evidence="2" id="KW-0808">Transferase</keyword>
<dbReference type="InterPro" id="IPR015037">
    <property type="entry name" value="DUF1919"/>
</dbReference>
<evidence type="ECO:0000256" key="2">
    <source>
        <dbReference type="ARBA" id="ARBA00022679"/>
    </source>
</evidence>
<dbReference type="InterPro" id="IPR029044">
    <property type="entry name" value="Nucleotide-diphossugar_trans"/>
</dbReference>
<dbReference type="SUPFAM" id="SSF53448">
    <property type="entry name" value="Nucleotide-diphospho-sugar transferases"/>
    <property type="match status" value="1"/>
</dbReference>
<dbReference type="CDD" id="cd00761">
    <property type="entry name" value="Glyco_tranf_GTA_type"/>
    <property type="match status" value="1"/>
</dbReference>
<dbReference type="SUPFAM" id="SSF142795">
    <property type="entry name" value="CAC2185-like"/>
    <property type="match status" value="1"/>
</dbReference>
<dbReference type="Pfam" id="PF08942">
    <property type="entry name" value="DUF1919"/>
    <property type="match status" value="1"/>
</dbReference>
<dbReference type="InterPro" id="IPR001173">
    <property type="entry name" value="Glyco_trans_2-like"/>
</dbReference>
<keyword evidence="1" id="KW-0328">Glycosyltransferase</keyword>
<organism evidence="4 5">
    <name type="scientific">Fusibacillus kribbianus</name>
    <dbReference type="NCBI Taxonomy" id="3044208"/>
    <lineage>
        <taxon>Bacteria</taxon>
        <taxon>Bacillati</taxon>
        <taxon>Bacillota</taxon>
        <taxon>Clostridia</taxon>
        <taxon>Lachnospirales</taxon>
        <taxon>Lachnospiraceae</taxon>
        <taxon>Fusibacillus</taxon>
    </lineage>
</organism>
<dbReference type="PANTHER" id="PTHR22916">
    <property type="entry name" value="GLYCOSYLTRANSFERASE"/>
    <property type="match status" value="1"/>
</dbReference>
<accession>A0AAP4BBW5</accession>
<dbReference type="InterPro" id="IPR037226">
    <property type="entry name" value="CAC2185-like_sf"/>
</dbReference>
<dbReference type="GO" id="GO:0016757">
    <property type="term" value="F:glycosyltransferase activity"/>
    <property type="evidence" value="ECO:0007669"/>
    <property type="project" value="UniProtKB-KW"/>
</dbReference>
<dbReference type="RefSeq" id="WP_283230056.1">
    <property type="nucleotide sequence ID" value="NZ_JASGBQ010000003.1"/>
</dbReference>
<comment type="caution">
    <text evidence="4">The sequence shown here is derived from an EMBL/GenBank/DDBJ whole genome shotgun (WGS) entry which is preliminary data.</text>
</comment>
<evidence type="ECO:0000313" key="5">
    <source>
        <dbReference type="Proteomes" id="UP001300383"/>
    </source>
</evidence>
<evidence type="ECO:0000259" key="3">
    <source>
        <dbReference type="Pfam" id="PF00535"/>
    </source>
</evidence>
<reference evidence="4 5" key="1">
    <citation type="submission" date="2023-05" db="EMBL/GenBank/DDBJ databases">
        <title>[ruminococcus] sp. nov., isolated from a pig farm feces dump.</title>
        <authorList>
            <person name="Chang Y.-H."/>
        </authorList>
    </citation>
    <scope>NUCLEOTIDE SEQUENCE [LARGE SCALE GENOMIC DNA]</scope>
    <source>
        <strain evidence="4 5">YH-rum2234</strain>
    </source>
</reference>